<dbReference type="SUPFAM" id="SSF55797">
    <property type="entry name" value="PR-1-like"/>
    <property type="match status" value="1"/>
</dbReference>
<keyword evidence="2" id="KW-0732">Signal</keyword>
<dbReference type="GO" id="GO:0005576">
    <property type="term" value="C:extracellular region"/>
    <property type="evidence" value="ECO:0007669"/>
    <property type="project" value="InterPro"/>
</dbReference>
<feature type="region of interest" description="Disordered" evidence="1">
    <location>
        <begin position="66"/>
        <end position="88"/>
    </location>
</feature>
<feature type="chain" id="PRO_5035600862" description="SCP domain-containing protein" evidence="2">
    <location>
        <begin position="21"/>
        <end position="239"/>
    </location>
</feature>
<dbReference type="Pfam" id="PF00188">
    <property type="entry name" value="CAP"/>
    <property type="match status" value="1"/>
</dbReference>
<comment type="caution">
    <text evidence="4">The sequence shown here is derived from an EMBL/GenBank/DDBJ whole genome shotgun (WGS) entry which is preliminary data.</text>
</comment>
<dbReference type="PRINTS" id="PR00837">
    <property type="entry name" value="V5TPXLIKE"/>
</dbReference>
<evidence type="ECO:0000313" key="6">
    <source>
        <dbReference type="Proteomes" id="UP000663829"/>
    </source>
</evidence>
<evidence type="ECO:0000256" key="1">
    <source>
        <dbReference type="SAM" id="MobiDB-lite"/>
    </source>
</evidence>
<dbReference type="AlphaFoldDB" id="A0A814JHS7"/>
<dbReference type="InterPro" id="IPR018244">
    <property type="entry name" value="Allrgn_V5/Tpx1_CS"/>
</dbReference>
<dbReference type="InterPro" id="IPR014044">
    <property type="entry name" value="CAP_dom"/>
</dbReference>
<evidence type="ECO:0000313" key="4">
    <source>
        <dbReference type="EMBL" id="CAF1036049.1"/>
    </source>
</evidence>
<organism evidence="4 6">
    <name type="scientific">Didymodactylos carnosus</name>
    <dbReference type="NCBI Taxonomy" id="1234261"/>
    <lineage>
        <taxon>Eukaryota</taxon>
        <taxon>Metazoa</taxon>
        <taxon>Spiralia</taxon>
        <taxon>Gnathifera</taxon>
        <taxon>Rotifera</taxon>
        <taxon>Eurotatoria</taxon>
        <taxon>Bdelloidea</taxon>
        <taxon>Philodinida</taxon>
        <taxon>Philodinidae</taxon>
        <taxon>Didymodactylos</taxon>
    </lineage>
</organism>
<feature type="signal peptide" evidence="2">
    <location>
        <begin position="1"/>
        <end position="20"/>
    </location>
</feature>
<evidence type="ECO:0000256" key="2">
    <source>
        <dbReference type="SAM" id="SignalP"/>
    </source>
</evidence>
<accession>A0A814JHS7</accession>
<evidence type="ECO:0000313" key="5">
    <source>
        <dbReference type="EMBL" id="CAF3806639.1"/>
    </source>
</evidence>
<dbReference type="PANTHER" id="PTHR10334">
    <property type="entry name" value="CYSTEINE-RICH SECRETORY PROTEIN-RELATED"/>
    <property type="match status" value="1"/>
</dbReference>
<dbReference type="Proteomes" id="UP000663829">
    <property type="component" value="Unassembled WGS sequence"/>
</dbReference>
<gene>
    <name evidence="4" type="ORF">GPM918_LOCUS15532</name>
    <name evidence="5" type="ORF">SRO942_LOCUS15532</name>
</gene>
<dbReference type="EMBL" id="CAJOBC010003923">
    <property type="protein sequence ID" value="CAF3806639.1"/>
    <property type="molecule type" value="Genomic_DNA"/>
</dbReference>
<dbReference type="PROSITE" id="PS01009">
    <property type="entry name" value="CRISP_1"/>
    <property type="match status" value="1"/>
</dbReference>
<dbReference type="EMBL" id="CAJNOQ010003923">
    <property type="protein sequence ID" value="CAF1036049.1"/>
    <property type="molecule type" value="Genomic_DNA"/>
</dbReference>
<dbReference type="InterPro" id="IPR035940">
    <property type="entry name" value="CAP_sf"/>
</dbReference>
<feature type="domain" description="SCP" evidence="3">
    <location>
        <begin position="92"/>
        <end position="229"/>
    </location>
</feature>
<dbReference type="OrthoDB" id="337038at2759"/>
<dbReference type="Gene3D" id="3.40.33.10">
    <property type="entry name" value="CAP"/>
    <property type="match status" value="1"/>
</dbReference>
<sequence length="239" mass="27175">MNSANFVVLLMFVCSSLINAGRLEQQLKLWKRNRYQSELASSSEIEDDSNPSNDQQQDVNLSGLPQIRGLGWDESTENEMDERSIEKRDLNSFRQQALDAHNLYRRKYCVQQMTLDSYLNSVAQEYAQYLAQNNLFQHSNHQGMGENLYMTSTTGQLSQNGADAVTSWYNENQLYNYDNPGFSMSTGHFTQVVWRASNRLGVGAAIANNGAWKKLYVVANYAPPGNYLGQFQQNVPRPC</sequence>
<dbReference type="Proteomes" id="UP000681722">
    <property type="component" value="Unassembled WGS sequence"/>
</dbReference>
<dbReference type="InterPro" id="IPR001283">
    <property type="entry name" value="CRISP-related"/>
</dbReference>
<keyword evidence="6" id="KW-1185">Reference proteome</keyword>
<dbReference type="InterPro" id="IPR034113">
    <property type="entry name" value="SCP_GAPR1-like"/>
</dbReference>
<evidence type="ECO:0000259" key="3">
    <source>
        <dbReference type="SMART" id="SM00198"/>
    </source>
</evidence>
<dbReference type="CDD" id="cd05382">
    <property type="entry name" value="CAP_GAPR1-like"/>
    <property type="match status" value="1"/>
</dbReference>
<proteinExistence type="predicted"/>
<protein>
    <recommendedName>
        <fullName evidence="3">SCP domain-containing protein</fullName>
    </recommendedName>
</protein>
<reference evidence="4" key="1">
    <citation type="submission" date="2021-02" db="EMBL/GenBank/DDBJ databases">
        <authorList>
            <person name="Nowell W R."/>
        </authorList>
    </citation>
    <scope>NUCLEOTIDE SEQUENCE</scope>
</reference>
<dbReference type="SMART" id="SM00198">
    <property type="entry name" value="SCP"/>
    <property type="match status" value="1"/>
</dbReference>
<name>A0A814JHS7_9BILA</name>
<dbReference type="FunFam" id="3.40.33.10:FF:000002">
    <property type="entry name" value="Golgi-associated plant pathogenesis-related protein 1"/>
    <property type="match status" value="1"/>
</dbReference>